<protein>
    <submittedName>
        <fullName evidence="1">Uncharacterized protein</fullName>
    </submittedName>
</protein>
<organism evidence="1">
    <name type="scientific">Rhizobium meliloti</name>
    <name type="common">Ensifer meliloti</name>
    <name type="synonym">Sinorhizobium meliloti</name>
    <dbReference type="NCBI Taxonomy" id="382"/>
    <lineage>
        <taxon>Bacteria</taxon>
        <taxon>Pseudomonadati</taxon>
        <taxon>Pseudomonadota</taxon>
        <taxon>Alphaproteobacteria</taxon>
        <taxon>Hyphomicrobiales</taxon>
        <taxon>Rhizobiaceae</taxon>
        <taxon>Sinorhizobium/Ensifer group</taxon>
        <taxon>Sinorhizobium</taxon>
    </lineage>
</organism>
<dbReference type="EMBL" id="JQ665880">
    <property type="protein sequence ID" value="AFJ91545.1"/>
    <property type="molecule type" value="Genomic_DNA"/>
</dbReference>
<sequence length="37" mass="4006">MWIGGAFGSANDVTAFRIETGDARPSLQQMTYRSAEA</sequence>
<geneLocation type="plasmid" evidence="1">
    <name>pHRC017</name>
</geneLocation>
<gene>
    <name evidence="1" type="ORF">pHRC017_0497</name>
</gene>
<accession>I2E227</accession>
<name>I2E227_RHIML</name>
<keyword evidence="1" id="KW-0614">Plasmid</keyword>
<dbReference type="AlphaFoldDB" id="I2E227"/>
<reference evidence="1" key="1">
    <citation type="journal article" date="2012" name="Mol. Plant Microbe Interact.">
        <title>Rhizobial plasmids that cause impaired symbiotic nitrogen fixation and enhanced host invasion.</title>
        <authorList>
            <person name="Crook M.B."/>
            <person name="Lindsay D.P."/>
            <person name="Biggs M.B."/>
            <person name="Bentley J.S."/>
            <person name="Price J.C."/>
            <person name="Clement S.C."/>
            <person name="Clement M.J."/>
            <person name="Long S.R."/>
            <person name="Griffitts J.S."/>
        </authorList>
    </citation>
    <scope>NUCLEOTIDE SEQUENCE</scope>
    <source>
        <strain evidence="1">C017</strain>
        <plasmid evidence="1">pHRC017</plasmid>
    </source>
</reference>
<evidence type="ECO:0000313" key="1">
    <source>
        <dbReference type="EMBL" id="AFJ91545.1"/>
    </source>
</evidence>
<proteinExistence type="predicted"/>